<evidence type="ECO:0000313" key="5">
    <source>
        <dbReference type="Proteomes" id="UP000663828"/>
    </source>
</evidence>
<dbReference type="InterPro" id="IPR023210">
    <property type="entry name" value="NADP_OxRdtase_dom"/>
</dbReference>
<feature type="domain" description="NADP-dependent oxidoreductase" evidence="2">
    <location>
        <begin position="15"/>
        <end position="115"/>
    </location>
</feature>
<evidence type="ECO:0000313" key="4">
    <source>
        <dbReference type="EMBL" id="CAF1404710.1"/>
    </source>
</evidence>
<dbReference type="Proteomes" id="UP000663828">
    <property type="component" value="Unassembled WGS sequence"/>
</dbReference>
<keyword evidence="1" id="KW-0560">Oxidoreductase</keyword>
<dbReference type="AlphaFoldDB" id="A0A815ADC2"/>
<dbReference type="SUPFAM" id="SSF51430">
    <property type="entry name" value="NAD(P)-linked oxidoreductase"/>
    <property type="match status" value="1"/>
</dbReference>
<proteinExistence type="predicted"/>
<dbReference type="GO" id="GO:0005737">
    <property type="term" value="C:cytoplasm"/>
    <property type="evidence" value="ECO:0007669"/>
    <property type="project" value="TreeGrafter"/>
</dbReference>
<dbReference type="EMBL" id="CAJNOJ010000334">
    <property type="protein sequence ID" value="CAF1404710.1"/>
    <property type="molecule type" value="Genomic_DNA"/>
</dbReference>
<comment type="caution">
    <text evidence="3">The sequence shown here is derived from an EMBL/GenBank/DDBJ whole genome shotgun (WGS) entry which is preliminary data.</text>
</comment>
<dbReference type="EMBL" id="CAJNOR010002156">
    <property type="protein sequence ID" value="CAF1255540.1"/>
    <property type="molecule type" value="Genomic_DNA"/>
</dbReference>
<dbReference type="Proteomes" id="UP000663852">
    <property type="component" value="Unassembled WGS sequence"/>
</dbReference>
<dbReference type="PANTHER" id="PTHR43625:SF40">
    <property type="entry name" value="ALDO-KETO REDUCTASE YAKC [NADP(+)]"/>
    <property type="match status" value="1"/>
</dbReference>
<accession>A0A815ADC2</accession>
<keyword evidence="5" id="KW-1185">Reference proteome</keyword>
<evidence type="ECO:0000313" key="3">
    <source>
        <dbReference type="EMBL" id="CAF1255540.1"/>
    </source>
</evidence>
<reference evidence="3" key="1">
    <citation type="submission" date="2021-02" db="EMBL/GenBank/DDBJ databases">
        <authorList>
            <person name="Nowell W R."/>
        </authorList>
    </citation>
    <scope>NUCLEOTIDE SEQUENCE</scope>
</reference>
<gene>
    <name evidence="4" type="ORF">EDS130_LOCUS36268</name>
    <name evidence="3" type="ORF">XAT740_LOCUS26494</name>
</gene>
<evidence type="ECO:0000259" key="2">
    <source>
        <dbReference type="Pfam" id="PF00248"/>
    </source>
</evidence>
<dbReference type="OrthoDB" id="48988at2759"/>
<dbReference type="Gene3D" id="3.20.20.100">
    <property type="entry name" value="NADP-dependent oxidoreductase domain"/>
    <property type="match status" value="1"/>
</dbReference>
<sequence>MLVYQNVQDIHRRASNIHSIFAVQLEYSLFSLDIEKPTIDVLKTCQELGIAIACYSPLGCGMLTRQIRSSDDFDANNAHEVFSRFSKDNFSKKSSHNRTLESNCTTGQLTLAWILA</sequence>
<protein>
    <recommendedName>
        <fullName evidence="2">NADP-dependent oxidoreductase domain-containing protein</fullName>
    </recommendedName>
</protein>
<evidence type="ECO:0000256" key="1">
    <source>
        <dbReference type="ARBA" id="ARBA00023002"/>
    </source>
</evidence>
<dbReference type="Pfam" id="PF00248">
    <property type="entry name" value="Aldo_ket_red"/>
    <property type="match status" value="1"/>
</dbReference>
<dbReference type="PANTHER" id="PTHR43625">
    <property type="entry name" value="AFLATOXIN B1 ALDEHYDE REDUCTASE"/>
    <property type="match status" value="1"/>
</dbReference>
<name>A0A815ADC2_ADIRI</name>
<dbReference type="GO" id="GO:0016491">
    <property type="term" value="F:oxidoreductase activity"/>
    <property type="evidence" value="ECO:0007669"/>
    <property type="project" value="UniProtKB-KW"/>
</dbReference>
<organism evidence="3 5">
    <name type="scientific">Adineta ricciae</name>
    <name type="common">Rotifer</name>
    <dbReference type="NCBI Taxonomy" id="249248"/>
    <lineage>
        <taxon>Eukaryota</taxon>
        <taxon>Metazoa</taxon>
        <taxon>Spiralia</taxon>
        <taxon>Gnathifera</taxon>
        <taxon>Rotifera</taxon>
        <taxon>Eurotatoria</taxon>
        <taxon>Bdelloidea</taxon>
        <taxon>Adinetida</taxon>
        <taxon>Adinetidae</taxon>
        <taxon>Adineta</taxon>
    </lineage>
</organism>
<dbReference type="InterPro" id="IPR050791">
    <property type="entry name" value="Aldo-Keto_reductase"/>
</dbReference>
<dbReference type="InterPro" id="IPR036812">
    <property type="entry name" value="NAD(P)_OxRdtase_dom_sf"/>
</dbReference>